<evidence type="ECO:0000313" key="3">
    <source>
        <dbReference type="Proteomes" id="UP000244005"/>
    </source>
</evidence>
<evidence type="ECO:0000256" key="1">
    <source>
        <dbReference type="SAM" id="MobiDB-lite"/>
    </source>
</evidence>
<accession>A0A2R6XNE8</accession>
<feature type="compositionally biased region" description="Basic residues" evidence="1">
    <location>
        <begin position="45"/>
        <end position="57"/>
    </location>
</feature>
<feature type="region of interest" description="Disordered" evidence="1">
    <location>
        <begin position="1"/>
        <end position="141"/>
    </location>
</feature>
<reference evidence="3" key="1">
    <citation type="journal article" date="2017" name="Cell">
        <title>Insights into land plant evolution garnered from the Marchantia polymorpha genome.</title>
        <authorList>
            <person name="Bowman J.L."/>
            <person name="Kohchi T."/>
            <person name="Yamato K.T."/>
            <person name="Jenkins J."/>
            <person name="Shu S."/>
            <person name="Ishizaki K."/>
            <person name="Yamaoka S."/>
            <person name="Nishihama R."/>
            <person name="Nakamura Y."/>
            <person name="Berger F."/>
            <person name="Adam C."/>
            <person name="Aki S.S."/>
            <person name="Althoff F."/>
            <person name="Araki T."/>
            <person name="Arteaga-Vazquez M.A."/>
            <person name="Balasubrmanian S."/>
            <person name="Barry K."/>
            <person name="Bauer D."/>
            <person name="Boehm C.R."/>
            <person name="Briginshaw L."/>
            <person name="Caballero-Perez J."/>
            <person name="Catarino B."/>
            <person name="Chen F."/>
            <person name="Chiyoda S."/>
            <person name="Chovatia M."/>
            <person name="Davies K.M."/>
            <person name="Delmans M."/>
            <person name="Demura T."/>
            <person name="Dierschke T."/>
            <person name="Dolan L."/>
            <person name="Dorantes-Acosta A.E."/>
            <person name="Eklund D.M."/>
            <person name="Florent S.N."/>
            <person name="Flores-Sandoval E."/>
            <person name="Fujiyama A."/>
            <person name="Fukuzawa H."/>
            <person name="Galik B."/>
            <person name="Grimanelli D."/>
            <person name="Grimwood J."/>
            <person name="Grossniklaus U."/>
            <person name="Hamada T."/>
            <person name="Haseloff J."/>
            <person name="Hetherington A.J."/>
            <person name="Higo A."/>
            <person name="Hirakawa Y."/>
            <person name="Hundley H.N."/>
            <person name="Ikeda Y."/>
            <person name="Inoue K."/>
            <person name="Inoue S.I."/>
            <person name="Ishida S."/>
            <person name="Jia Q."/>
            <person name="Kakita M."/>
            <person name="Kanazawa T."/>
            <person name="Kawai Y."/>
            <person name="Kawashima T."/>
            <person name="Kennedy M."/>
            <person name="Kinose K."/>
            <person name="Kinoshita T."/>
            <person name="Kohara Y."/>
            <person name="Koide E."/>
            <person name="Komatsu K."/>
            <person name="Kopischke S."/>
            <person name="Kubo M."/>
            <person name="Kyozuka J."/>
            <person name="Lagercrantz U."/>
            <person name="Lin S.S."/>
            <person name="Lindquist E."/>
            <person name="Lipzen A.M."/>
            <person name="Lu C.W."/>
            <person name="De Luna E."/>
            <person name="Martienssen R.A."/>
            <person name="Minamino N."/>
            <person name="Mizutani M."/>
            <person name="Mizutani M."/>
            <person name="Mochizuki N."/>
            <person name="Monte I."/>
            <person name="Mosher R."/>
            <person name="Nagasaki H."/>
            <person name="Nakagami H."/>
            <person name="Naramoto S."/>
            <person name="Nishitani K."/>
            <person name="Ohtani M."/>
            <person name="Okamoto T."/>
            <person name="Okumura M."/>
            <person name="Phillips J."/>
            <person name="Pollak B."/>
            <person name="Reinders A."/>
            <person name="Rovekamp M."/>
            <person name="Sano R."/>
            <person name="Sawa S."/>
            <person name="Schmid M.W."/>
            <person name="Shirakawa M."/>
            <person name="Solano R."/>
            <person name="Spunde A."/>
            <person name="Suetsugu N."/>
            <person name="Sugano S."/>
            <person name="Sugiyama A."/>
            <person name="Sun R."/>
            <person name="Suzuki Y."/>
            <person name="Takenaka M."/>
            <person name="Takezawa D."/>
            <person name="Tomogane H."/>
            <person name="Tsuzuki M."/>
            <person name="Ueda T."/>
            <person name="Umeda M."/>
            <person name="Ward J.M."/>
            <person name="Watanabe Y."/>
            <person name="Yazaki K."/>
            <person name="Yokoyama R."/>
            <person name="Yoshitake Y."/>
            <person name="Yotsui I."/>
            <person name="Zachgo S."/>
            <person name="Schmutz J."/>
        </authorList>
    </citation>
    <scope>NUCLEOTIDE SEQUENCE [LARGE SCALE GENOMIC DNA]</scope>
    <source>
        <strain evidence="3">Tak-1</strain>
    </source>
</reference>
<feature type="compositionally biased region" description="Basic and acidic residues" evidence="1">
    <location>
        <begin position="58"/>
        <end position="70"/>
    </location>
</feature>
<dbReference type="Proteomes" id="UP000244005">
    <property type="component" value="Unassembled WGS sequence"/>
</dbReference>
<dbReference type="AlphaFoldDB" id="A0A2R6XNE8"/>
<protein>
    <submittedName>
        <fullName evidence="2">Uncharacterized protein</fullName>
    </submittedName>
</protein>
<feature type="compositionally biased region" description="Basic and acidic residues" evidence="1">
    <location>
        <begin position="117"/>
        <end position="132"/>
    </location>
</feature>
<name>A0A2R6XNE8_MARPO</name>
<keyword evidence="3" id="KW-1185">Reference proteome</keyword>
<feature type="compositionally biased region" description="Basic and acidic residues" evidence="1">
    <location>
        <begin position="83"/>
        <end position="95"/>
    </location>
</feature>
<organism evidence="2 3">
    <name type="scientific">Marchantia polymorpha</name>
    <name type="common">Common liverwort</name>
    <name type="synonym">Marchantia aquatica</name>
    <dbReference type="NCBI Taxonomy" id="3197"/>
    <lineage>
        <taxon>Eukaryota</taxon>
        <taxon>Viridiplantae</taxon>
        <taxon>Streptophyta</taxon>
        <taxon>Embryophyta</taxon>
        <taxon>Marchantiophyta</taxon>
        <taxon>Marchantiopsida</taxon>
        <taxon>Marchantiidae</taxon>
        <taxon>Marchantiales</taxon>
        <taxon>Marchantiaceae</taxon>
        <taxon>Marchantia</taxon>
    </lineage>
</organism>
<evidence type="ECO:0000313" key="2">
    <source>
        <dbReference type="EMBL" id="PTQ47623.1"/>
    </source>
</evidence>
<sequence>MDTVSGKGSPPQKREEMTFDNGVDFSDFKTASIPPTPAIEGPSAHRIKTCVKSGPRHGRTDTDREREHCHGGSNPEDGPNFGREADRDHHEKVQHLEVSSRWSTRYAGGSSTWGPLAKREREREREWRERASEGMFRSTKA</sequence>
<dbReference type="EMBL" id="KZ772679">
    <property type="protein sequence ID" value="PTQ47623.1"/>
    <property type="molecule type" value="Genomic_DNA"/>
</dbReference>
<proteinExistence type="predicted"/>
<gene>
    <name evidence="2" type="ORF">MARPO_0007s0073</name>
</gene>